<dbReference type="CDD" id="cd00833">
    <property type="entry name" value="PKS"/>
    <property type="match status" value="1"/>
</dbReference>
<feature type="domain" description="Ketosynthase family 3 (KS3)" evidence="11">
    <location>
        <begin position="674"/>
        <end position="1090"/>
    </location>
</feature>
<dbReference type="Pfam" id="PF16197">
    <property type="entry name" value="KAsynt_C_assoc"/>
    <property type="match status" value="1"/>
</dbReference>
<dbReference type="Gene3D" id="3.40.366.10">
    <property type="entry name" value="Malonyl-Coenzyme A Acyl Carrier Protein, domain 2"/>
    <property type="match status" value="1"/>
</dbReference>
<dbReference type="SMART" id="SM00823">
    <property type="entry name" value="PKS_PP"/>
    <property type="match status" value="2"/>
</dbReference>
<dbReference type="InterPro" id="IPR042104">
    <property type="entry name" value="PKS_dehydratase_sf"/>
</dbReference>
<dbReference type="FunFam" id="3.40.50.12780:FF:000013">
    <property type="entry name" value="Long-chain-fatty-acid--AMP ligase FadD32"/>
    <property type="match status" value="1"/>
</dbReference>
<dbReference type="SMART" id="SM00827">
    <property type="entry name" value="PKS_AT"/>
    <property type="match status" value="1"/>
</dbReference>
<dbReference type="InterPro" id="IPR014030">
    <property type="entry name" value="Ketoacyl_synth_N"/>
</dbReference>
<feature type="active site" description="Proton donor; for dehydratase activity" evidence="9">
    <location>
        <position position="1753"/>
    </location>
</feature>
<keyword evidence="5" id="KW-0677">Repeat</keyword>
<dbReference type="SMART" id="SM00825">
    <property type="entry name" value="PKS_KS"/>
    <property type="match status" value="1"/>
</dbReference>
<keyword evidence="3" id="KW-0597">Phosphoprotein</keyword>
<dbReference type="GO" id="GO:0005737">
    <property type="term" value="C:cytoplasm"/>
    <property type="evidence" value="ECO:0007669"/>
    <property type="project" value="TreeGrafter"/>
</dbReference>
<dbReference type="Proteomes" id="UP000237968">
    <property type="component" value="Unassembled WGS sequence"/>
</dbReference>
<dbReference type="PROSITE" id="PS52004">
    <property type="entry name" value="KS3_2"/>
    <property type="match status" value="1"/>
</dbReference>
<feature type="domain" description="Carrier" evidence="10">
    <location>
        <begin position="2384"/>
        <end position="2462"/>
    </location>
</feature>
<feature type="region of interest" description="C-terminal hotdog fold" evidence="9">
    <location>
        <begin position="1693"/>
        <end position="1833"/>
    </location>
</feature>
<dbReference type="FunFam" id="3.40.47.10:FF:000019">
    <property type="entry name" value="Polyketide synthase type I"/>
    <property type="match status" value="1"/>
</dbReference>
<dbReference type="Pfam" id="PF21089">
    <property type="entry name" value="PKS_DH_N"/>
    <property type="match status" value="1"/>
</dbReference>
<evidence type="ECO:0000256" key="7">
    <source>
        <dbReference type="ARBA" id="ARBA00023098"/>
    </source>
</evidence>
<evidence type="ECO:0000256" key="4">
    <source>
        <dbReference type="ARBA" id="ARBA00022679"/>
    </source>
</evidence>
<dbReference type="SUPFAM" id="SSF53474">
    <property type="entry name" value="alpha/beta-Hydrolases"/>
    <property type="match status" value="1"/>
</dbReference>
<dbReference type="InterPro" id="IPR032821">
    <property type="entry name" value="PKS_assoc"/>
</dbReference>
<dbReference type="PROSITE" id="PS00606">
    <property type="entry name" value="KS3_1"/>
    <property type="match status" value="1"/>
</dbReference>
<dbReference type="EC" id="2.3.1.41" evidence="13"/>
<dbReference type="InterPro" id="IPR029058">
    <property type="entry name" value="AB_hydrolase_fold"/>
</dbReference>
<dbReference type="Pfam" id="PF00501">
    <property type="entry name" value="AMP-binding"/>
    <property type="match status" value="1"/>
</dbReference>
<dbReference type="SUPFAM" id="SSF53901">
    <property type="entry name" value="Thiolase-like"/>
    <property type="match status" value="1"/>
</dbReference>
<dbReference type="Gene3D" id="3.40.50.1820">
    <property type="entry name" value="alpha/beta hydrolase"/>
    <property type="match status" value="1"/>
</dbReference>
<dbReference type="InterPro" id="IPR001227">
    <property type="entry name" value="Ac_transferase_dom_sf"/>
</dbReference>
<dbReference type="GO" id="GO:0004315">
    <property type="term" value="F:3-oxoacyl-[acyl-carrier-protein] synthase activity"/>
    <property type="evidence" value="ECO:0007669"/>
    <property type="project" value="UniProtKB-EC"/>
</dbReference>
<evidence type="ECO:0000313" key="14">
    <source>
        <dbReference type="Proteomes" id="UP000237968"/>
    </source>
</evidence>
<name>A0A2S9XK51_9BACT</name>
<dbReference type="Gene3D" id="3.10.129.110">
    <property type="entry name" value="Polyketide synthase dehydratase"/>
    <property type="match status" value="1"/>
</dbReference>
<comment type="function">
    <text evidence="8">Involved in production of the polyketide antibiotic thailandamide.</text>
</comment>
<dbReference type="InterPro" id="IPR045851">
    <property type="entry name" value="AMP-bd_C_sf"/>
</dbReference>
<reference evidence="13 14" key="1">
    <citation type="submission" date="2018-03" db="EMBL/GenBank/DDBJ databases">
        <title>Draft Genome Sequences of the Obligatory Marine Myxobacteria Enhygromyxa salina SWB005.</title>
        <authorList>
            <person name="Poehlein A."/>
            <person name="Moghaddam J.A."/>
            <person name="Harms H."/>
            <person name="Alanjari M."/>
            <person name="Koenig G.M."/>
            <person name="Daniel R."/>
            <person name="Schaeberle T.F."/>
        </authorList>
    </citation>
    <scope>NUCLEOTIDE SEQUENCE [LARGE SCALE GENOMIC DNA]</scope>
    <source>
        <strain evidence="13 14">SWB005</strain>
    </source>
</reference>
<comment type="caution">
    <text evidence="13">The sequence shown here is derived from an EMBL/GenBank/DDBJ whole genome shotgun (WGS) entry which is preliminary data.</text>
</comment>
<evidence type="ECO:0000256" key="2">
    <source>
        <dbReference type="ARBA" id="ARBA00022450"/>
    </source>
</evidence>
<dbReference type="PROSITE" id="PS50075">
    <property type="entry name" value="CARRIER"/>
    <property type="match status" value="2"/>
</dbReference>
<feature type="domain" description="PKS/mFAS DH" evidence="12">
    <location>
        <begin position="1550"/>
        <end position="1833"/>
    </location>
</feature>
<dbReference type="SMART" id="SM00826">
    <property type="entry name" value="PKS_DH"/>
    <property type="match status" value="1"/>
</dbReference>
<evidence type="ECO:0000256" key="8">
    <source>
        <dbReference type="ARBA" id="ARBA00054155"/>
    </source>
</evidence>
<dbReference type="PANTHER" id="PTHR43775:SF37">
    <property type="entry name" value="SI:DKEY-61P9.11"/>
    <property type="match status" value="1"/>
</dbReference>
<dbReference type="CDD" id="cd08955">
    <property type="entry name" value="KR_2_FAS_SDR_x"/>
    <property type="match status" value="1"/>
</dbReference>
<proteinExistence type="inferred from homology"/>
<dbReference type="SUPFAM" id="SSF51735">
    <property type="entry name" value="NAD(P)-binding Rossmann-fold domains"/>
    <property type="match status" value="2"/>
</dbReference>
<dbReference type="InterPro" id="IPR014043">
    <property type="entry name" value="Acyl_transferase_dom"/>
</dbReference>
<dbReference type="Pfam" id="PF14765">
    <property type="entry name" value="PS-DH"/>
    <property type="match status" value="1"/>
</dbReference>
<keyword evidence="7" id="KW-0443">Lipid metabolism</keyword>
<dbReference type="GO" id="GO:0031177">
    <property type="term" value="F:phosphopantetheine binding"/>
    <property type="evidence" value="ECO:0007669"/>
    <property type="project" value="InterPro"/>
</dbReference>
<keyword evidence="6" id="KW-0276">Fatty acid metabolism</keyword>
<dbReference type="InterPro" id="IPR000873">
    <property type="entry name" value="AMP-dep_synth/lig_dom"/>
</dbReference>
<feature type="region of interest" description="N-terminal hotdog fold" evidence="9">
    <location>
        <begin position="1550"/>
        <end position="1682"/>
    </location>
</feature>
<dbReference type="SUPFAM" id="SSF47336">
    <property type="entry name" value="ACP-like"/>
    <property type="match status" value="2"/>
</dbReference>
<feature type="active site" description="Proton acceptor; for dehydratase activity" evidence="9">
    <location>
        <position position="1583"/>
    </location>
</feature>
<dbReference type="GO" id="GO:0071770">
    <property type="term" value="P:DIM/DIP cell wall layer assembly"/>
    <property type="evidence" value="ECO:0007669"/>
    <property type="project" value="TreeGrafter"/>
</dbReference>
<evidence type="ECO:0000259" key="12">
    <source>
        <dbReference type="PROSITE" id="PS52019"/>
    </source>
</evidence>
<dbReference type="PROSITE" id="PS00012">
    <property type="entry name" value="PHOSPHOPANTETHEINE"/>
    <property type="match status" value="1"/>
</dbReference>
<protein>
    <submittedName>
        <fullName evidence="13">Phthiocerol/phenolphthiocerol synthesis polyketide synthase type I PpsA</fullName>
        <ecNumber evidence="13">2.3.1.41</ecNumber>
    </submittedName>
</protein>
<dbReference type="GO" id="GO:0004312">
    <property type="term" value="F:fatty acid synthase activity"/>
    <property type="evidence" value="ECO:0007669"/>
    <property type="project" value="TreeGrafter"/>
</dbReference>
<dbReference type="InterPro" id="IPR020841">
    <property type="entry name" value="PKS_Beta-ketoAc_synthase_dom"/>
</dbReference>
<dbReference type="InterPro" id="IPR014031">
    <property type="entry name" value="Ketoacyl_synth_C"/>
</dbReference>
<organism evidence="13 14">
    <name type="scientific">Enhygromyxa salina</name>
    <dbReference type="NCBI Taxonomy" id="215803"/>
    <lineage>
        <taxon>Bacteria</taxon>
        <taxon>Pseudomonadati</taxon>
        <taxon>Myxococcota</taxon>
        <taxon>Polyangia</taxon>
        <taxon>Nannocystales</taxon>
        <taxon>Nannocystaceae</taxon>
        <taxon>Enhygromyxa</taxon>
    </lineage>
</organism>
<keyword evidence="2" id="KW-0596">Phosphopantetheine</keyword>
<keyword evidence="4 13" id="KW-0808">Transferase</keyword>
<dbReference type="SUPFAM" id="SSF52151">
    <property type="entry name" value="FabD/lysophospholipase-like"/>
    <property type="match status" value="1"/>
</dbReference>
<dbReference type="SMART" id="SM00822">
    <property type="entry name" value="PKS_KR"/>
    <property type="match status" value="1"/>
</dbReference>
<keyword evidence="13" id="KW-0012">Acyltransferase</keyword>
<dbReference type="InterPro" id="IPR013968">
    <property type="entry name" value="PKS_KR"/>
</dbReference>
<feature type="domain" description="Carrier" evidence="10">
    <location>
        <begin position="582"/>
        <end position="659"/>
    </location>
</feature>
<evidence type="ECO:0000256" key="3">
    <source>
        <dbReference type="ARBA" id="ARBA00022553"/>
    </source>
</evidence>
<dbReference type="InterPro" id="IPR049552">
    <property type="entry name" value="PKS_DH_N"/>
</dbReference>
<dbReference type="GO" id="GO:0006633">
    <property type="term" value="P:fatty acid biosynthetic process"/>
    <property type="evidence" value="ECO:0007669"/>
    <property type="project" value="InterPro"/>
</dbReference>
<dbReference type="Gene3D" id="3.40.50.12780">
    <property type="entry name" value="N-terminal domain of ligase-like"/>
    <property type="match status" value="1"/>
</dbReference>
<dbReference type="RefSeq" id="WP_106393684.1">
    <property type="nucleotide sequence ID" value="NZ_PVNK01000189.1"/>
</dbReference>
<dbReference type="InterPro" id="IPR016039">
    <property type="entry name" value="Thiolase-like"/>
</dbReference>
<dbReference type="Gene3D" id="3.40.47.10">
    <property type="match status" value="1"/>
</dbReference>
<dbReference type="GO" id="GO:0005886">
    <property type="term" value="C:plasma membrane"/>
    <property type="evidence" value="ECO:0007669"/>
    <property type="project" value="TreeGrafter"/>
</dbReference>
<dbReference type="Gene3D" id="3.30.70.3290">
    <property type="match status" value="1"/>
</dbReference>
<dbReference type="SMART" id="SM01294">
    <property type="entry name" value="PKS_PP_betabranch"/>
    <property type="match status" value="2"/>
</dbReference>
<dbReference type="Pfam" id="PF23024">
    <property type="entry name" value="AMP-dom_DIP2-like"/>
    <property type="match status" value="1"/>
</dbReference>
<dbReference type="PANTHER" id="PTHR43775">
    <property type="entry name" value="FATTY ACID SYNTHASE"/>
    <property type="match status" value="1"/>
</dbReference>
<dbReference type="Pfam" id="PF02801">
    <property type="entry name" value="Ketoacyl-synt_C"/>
    <property type="match status" value="1"/>
</dbReference>
<dbReference type="PROSITE" id="PS52019">
    <property type="entry name" value="PKS_MFAS_DH"/>
    <property type="match status" value="1"/>
</dbReference>
<dbReference type="InterPro" id="IPR001031">
    <property type="entry name" value="Thioesterase"/>
</dbReference>
<dbReference type="Pfam" id="PF08659">
    <property type="entry name" value="KR"/>
    <property type="match status" value="1"/>
</dbReference>
<evidence type="ECO:0000256" key="1">
    <source>
        <dbReference type="ARBA" id="ARBA00006432"/>
    </source>
</evidence>
<dbReference type="InterPro" id="IPR018201">
    <property type="entry name" value="Ketoacyl_synth_AS"/>
</dbReference>
<evidence type="ECO:0000256" key="5">
    <source>
        <dbReference type="ARBA" id="ARBA00022737"/>
    </source>
</evidence>
<evidence type="ECO:0000256" key="9">
    <source>
        <dbReference type="PROSITE-ProRule" id="PRU01363"/>
    </source>
</evidence>
<dbReference type="Pfam" id="PF00550">
    <property type="entry name" value="PP-binding"/>
    <property type="match status" value="2"/>
</dbReference>
<dbReference type="InterPro" id="IPR036736">
    <property type="entry name" value="ACP-like_sf"/>
</dbReference>
<dbReference type="SUPFAM" id="SSF56801">
    <property type="entry name" value="Acetyl-CoA synthetase-like"/>
    <property type="match status" value="1"/>
</dbReference>
<evidence type="ECO:0000313" key="13">
    <source>
        <dbReference type="EMBL" id="PRP93233.1"/>
    </source>
</evidence>
<dbReference type="InterPro" id="IPR036291">
    <property type="entry name" value="NAD(P)-bd_dom_sf"/>
</dbReference>
<dbReference type="InterPro" id="IPR006162">
    <property type="entry name" value="Ppantetheine_attach_site"/>
</dbReference>
<dbReference type="Gene3D" id="3.30.300.30">
    <property type="match status" value="1"/>
</dbReference>
<dbReference type="InterPro" id="IPR009081">
    <property type="entry name" value="PP-bd_ACP"/>
</dbReference>
<dbReference type="InterPro" id="IPR020807">
    <property type="entry name" value="PKS_DH"/>
</dbReference>
<dbReference type="Gene3D" id="1.10.1200.10">
    <property type="entry name" value="ACP-like"/>
    <property type="match status" value="2"/>
</dbReference>
<dbReference type="InterPro" id="IPR025110">
    <property type="entry name" value="AMP-bd_C"/>
</dbReference>
<comment type="similarity">
    <text evidence="1">Belongs to the ATP-dependent AMP-binding enzyme family.</text>
</comment>
<dbReference type="InterPro" id="IPR057326">
    <property type="entry name" value="KR_dom"/>
</dbReference>
<dbReference type="InterPro" id="IPR040097">
    <property type="entry name" value="FAAL/FAAC"/>
</dbReference>
<dbReference type="Gene3D" id="3.40.50.720">
    <property type="entry name" value="NAD(P)-binding Rossmann-like Domain"/>
    <property type="match status" value="1"/>
</dbReference>
<keyword evidence="14" id="KW-1185">Reference proteome</keyword>
<evidence type="ECO:0000259" key="11">
    <source>
        <dbReference type="PROSITE" id="PS52004"/>
    </source>
</evidence>
<dbReference type="InterPro" id="IPR020806">
    <property type="entry name" value="PKS_PP-bd"/>
</dbReference>
<dbReference type="InterPro" id="IPR016035">
    <property type="entry name" value="Acyl_Trfase/lysoPLipase"/>
</dbReference>
<accession>A0A2S9XK51</accession>
<dbReference type="EMBL" id="PVNK01000189">
    <property type="protein sequence ID" value="PRP93233.1"/>
    <property type="molecule type" value="Genomic_DNA"/>
</dbReference>
<dbReference type="Pfam" id="PF00698">
    <property type="entry name" value="Acyl_transf_1"/>
    <property type="match status" value="1"/>
</dbReference>
<evidence type="ECO:0000256" key="6">
    <source>
        <dbReference type="ARBA" id="ARBA00022832"/>
    </source>
</evidence>
<gene>
    <name evidence="13" type="primary">ppsA_3</name>
    <name evidence="13" type="ORF">ENSA5_44100</name>
</gene>
<dbReference type="InterPro" id="IPR042099">
    <property type="entry name" value="ANL_N_sf"/>
</dbReference>
<dbReference type="InterPro" id="IPR050091">
    <property type="entry name" value="PKS_NRPS_Biosynth_Enz"/>
</dbReference>
<sequence length="2756" mass="292092">MDMPTMGAKDLGAGASSTLVEVARRRGLEQPELGVYTFLNDGERDEARLDAGGLDRRARAVAAALQQRVEPGARALLLYPPGLDYIVAFFGCLYAGVIAVPAYPPDPRALARTLPRLQAILADCEAELVLTNAELIAMGKALLDEAGALAWLASDGVDEAEAASWRALAPTPDDLAFLQYTSGSTDTPKGVMLTHANLVHNSAHIRDCFGHTRDSQGVIWLPPYHDMGLIGGIIQPLYVGFPVTLMSPLHFLQRPMRWLEAISRYGATTSGGPNFAYDLCVRRSSAAERDALELSSWDLAFNGAEPIRPETLARFAEHFAGAGFQPAAFYPCYGLAEATLIASGGDKRDAAVHGEIEGASLVSCGRALDELAVVHAHDDGGGRRCAPAEVGEIWVAGPSVARGYWGRETDSAAVFDARLDGEPGAWLRTGDLGALDERGELFVTGRCKDLIIIRGRNLYPHDLERTVEACDPGLRPGCGAVFGVEGEGQGESLAVVQEFDPRRSADTPAQVIDTIRAAILAAHAVAPAVVVLVEARTIPKTSSGKIQRFACREGLARRELKELQRWTRGRRAGGAGEARARAQGHELRAWMVARVAARLGVEPGRVDTARPLAELGLDSAEAVGLSGELEARVGRRLPPTLVYEHPSIDALVAKLDGEASGHSPATREARRGGHEPLAIVGIGCRFPGADGPAAFWQLLREGVDAVGEVSSAREQLCGRFEGAARHGAFLPEDQVVGFDAEFFGITPREAAAMDPQQRLLLELAWETIEDAGLRAEELRGTDMGVFVGVSTGDYARLGAGREGVDEPHAAAGNASSVVANRLSYALDLRGPSLAVDSACSSSLVAVHLACRSLWSGESRRAIAAGVNLVLAPALSHTLARAGFLAPGGRCRTFAADAEGYVRGEGAGVVVLEPLAQALAGGRRIYATIRGTAVNSDGRSNGLTAPNLAAQVEVIRAAHRDAGVRGRELGYVEAHGTGTVLGDPIEIAALARALGPRDASTRACALGSVKTNIGHLEAAAGVAGLIKTALALHHGELPPSLHASPHNPHIEFEAAGLRVVEDREAWPVELRRAGVSSFGFGGTNAHVVLERAPSRAEVASVDEAPAVVLPISARSEAALRELAGRHAGLLDESPSISAAALARAAATTRSALDLRAAVLASSRVELRDSLRALAEGRGDAALRGQRPTEGLPRVAFVFGGQGNQWHGMGRALLESSPAFRGDLEACDDALRPLLGWSVLDLLGRPEDDEARWLDDSSVAQPVLFALQVALARCWQRLGVAPDFVVGHSLGELAAAHVAGALSLADAARLVAERARATAGVAGLAKLAVLSLGPDRVAPLLGDDLEIVAHNGPAQTVVCGPAARLEQLEGARLLAHEYPFHSRHMAATADLLAQALAREPLSPRSAAIPFVSTLTGAELDGTRLDAGYWVAQVREPVRFAAAISTALAGGCRHFVEIGAHPALAGAMLSALDDHDGGSAGVVVHSLRRKLDARRSMLEALAELFVAGHAPRWSELMPEVPGAGELRLPRMAWQRVRAWQRRSVAGTEGPGAHPLLGRRVELGHRRGELVWASELSLEGAPYLGDHRFEGAAIVPAAVFLELALAAALTRRGASLATPDEAAGEAVVLREVEILAPLRVPDRGEPARALQLALVGERFEIRSKAAESSAWILHARGAIASTTVEREPGPCAREPDEGSRSAADHYADLRARGLDYGPAFRGVERVGLAGDDALAELRATAAVRAETGYHVHPALLDAAAQIVAALPGDERRPFLPAAMGEVRFLARPQARAWSRARVTSQREGSRTAEVELRDEHGRLLMDVCGLELRYLDAELARDHGRERGVLYELGWAAKPLRTLPHAQPPGTWLILAHEADEADDDTTLAAAREGLAAIGERCVWVRPGSGYACEGEDRYRVDPTSEVDIRELFELLRAPGRPPLRGVVFGWGLAREPDGPLAQELEQLERARDLEVGAVVLLLRELVGARWPSPPQLWLLSRGAVATATPDQPSASVPGTIGAALWGLGRTIAQEHPDVFGGLVDLDPAAAPDASARALLRELRAPDGEPQIAYRGGRRHAARVTRSGLRESGVGELRCRVDASYLITGGLGGLGLEVARALVDRGARRLVLMGRSRLPARAQWASLDPSTRVGAQVAAIRALEREGVSVHVAAVDVGDAEQVRAFVERYRGEGWPEIRGVVHLAGVLQDQILVRLDPQMLAAVFRAKVMGAWVLHRVFEDAELFVLFSSVAAVLGSAGQGNYAAANSFLDALAQHRRARGLAAHAIDWGPWAEVGLARADRQLARRGIHGLAPERALGLLGALLGPAQAPGWAQVTVMDVDWVRFARAHPTLSASAPIAELVASAQPDPSTEGGQTDASSLRAELLAVPASERPARIEGVLASHVARAVGRGEAEVEPERPLAELGLDSLMGVELRSRIEVELGVTLPMTALLDGASIRTLAAELNRGLGSAASAASARLTPTPALRRTQLRAGSGSGVSLIHPGALDVEVYAPLAAALDGHRVEVLELPELDAGVEDGARELATIEQLATRCAEHLAAHGPLPSVLGGWSLGGVLAYEVAVQLRARGQEIERVVLLDSPTPRVDRAAEGYDEPALVAAFCSYLRARARRRGSIAPPSPAADSLDAQTQAELLARARAWALDVELLPPTTDEAGVRTLFEIFVDGLRRSVRRLAAYRPRAYVGPVTYLRAADTLTAFAEVFPASVDAWTELCEVLVSRDVPGDHYGMFEARHAARLAAALVTR</sequence>
<dbReference type="InterPro" id="IPR049900">
    <property type="entry name" value="PKS_mFAS_DH"/>
</dbReference>
<dbReference type="Pfam" id="PF00109">
    <property type="entry name" value="ketoacyl-synt"/>
    <property type="match status" value="1"/>
</dbReference>
<dbReference type="CDD" id="cd05931">
    <property type="entry name" value="FAAL"/>
    <property type="match status" value="1"/>
</dbReference>
<evidence type="ECO:0000259" key="10">
    <source>
        <dbReference type="PROSITE" id="PS50075"/>
    </source>
</evidence>
<dbReference type="Pfam" id="PF00975">
    <property type="entry name" value="Thioesterase"/>
    <property type="match status" value="1"/>
</dbReference>
<dbReference type="OrthoDB" id="9797708at2"/>
<dbReference type="InterPro" id="IPR049551">
    <property type="entry name" value="PKS_DH_C"/>
</dbReference>